<evidence type="ECO:0008006" key="3">
    <source>
        <dbReference type="Google" id="ProtNLM"/>
    </source>
</evidence>
<name>A0A2H3CGQ7_ARMGA</name>
<organism evidence="1 2">
    <name type="scientific">Armillaria gallica</name>
    <name type="common">Bulbous honey fungus</name>
    <name type="synonym">Armillaria bulbosa</name>
    <dbReference type="NCBI Taxonomy" id="47427"/>
    <lineage>
        <taxon>Eukaryota</taxon>
        <taxon>Fungi</taxon>
        <taxon>Dikarya</taxon>
        <taxon>Basidiomycota</taxon>
        <taxon>Agaricomycotina</taxon>
        <taxon>Agaricomycetes</taxon>
        <taxon>Agaricomycetidae</taxon>
        <taxon>Agaricales</taxon>
        <taxon>Marasmiineae</taxon>
        <taxon>Physalacriaceae</taxon>
        <taxon>Armillaria</taxon>
    </lineage>
</organism>
<dbReference type="OrthoDB" id="3035705at2759"/>
<sequence>MSIQLLPQELTDEIINYLEDEWNLSPLISCNSVCRSFRARSRPLLFKTIFLYSTESCRRFQEVLVTYPDIASFPQRLDILDPGILEDEDISMTWIAQDPALPAILSSLSRLRTISLISEPGYDDEGRQIHAFAIQHASDALHNSLISAMRSPHLECIRLDGIIVDSCHVLFSFLASCGPSVKSLEVLSLWHDEEGDVGRCTGGLGLPVSTAPRLQLRTCSIHVCECIVDYLLSHNSVVDTQSIWGLALHLRNARLGVRPRASSMLTHVVNLVIEDSYTERTPEIFDLGSCENLRFIHFIPRVNITKTNCWSYLARTLATITTDILETVSIDAYVDWLDSNIPSTSITDEFNWTALDSVLARPSMHNLKKVRLTLTTFSLPQNEQVDAIVKAGFPLLLKKGIKVQVSYMNLDG</sequence>
<dbReference type="OMA" id="ISMTWIA"/>
<dbReference type="EMBL" id="KZ293743">
    <property type="protein sequence ID" value="PBK80524.1"/>
    <property type="molecule type" value="Genomic_DNA"/>
</dbReference>
<protein>
    <recommendedName>
        <fullName evidence="3">F-box domain-containing protein</fullName>
    </recommendedName>
</protein>
<evidence type="ECO:0000313" key="1">
    <source>
        <dbReference type="EMBL" id="PBK80524.1"/>
    </source>
</evidence>
<dbReference type="AlphaFoldDB" id="A0A2H3CGQ7"/>
<dbReference type="Proteomes" id="UP000217790">
    <property type="component" value="Unassembled WGS sequence"/>
</dbReference>
<accession>A0A2H3CGQ7</accession>
<keyword evidence="2" id="KW-1185">Reference proteome</keyword>
<proteinExistence type="predicted"/>
<evidence type="ECO:0000313" key="2">
    <source>
        <dbReference type="Proteomes" id="UP000217790"/>
    </source>
</evidence>
<reference evidence="2" key="1">
    <citation type="journal article" date="2017" name="Nat. Ecol. Evol.">
        <title>Genome expansion and lineage-specific genetic innovations in the forest pathogenic fungi Armillaria.</title>
        <authorList>
            <person name="Sipos G."/>
            <person name="Prasanna A.N."/>
            <person name="Walter M.C."/>
            <person name="O'Connor E."/>
            <person name="Balint B."/>
            <person name="Krizsan K."/>
            <person name="Kiss B."/>
            <person name="Hess J."/>
            <person name="Varga T."/>
            <person name="Slot J."/>
            <person name="Riley R."/>
            <person name="Boka B."/>
            <person name="Rigling D."/>
            <person name="Barry K."/>
            <person name="Lee J."/>
            <person name="Mihaltcheva S."/>
            <person name="LaButti K."/>
            <person name="Lipzen A."/>
            <person name="Waldron R."/>
            <person name="Moloney N.M."/>
            <person name="Sperisen C."/>
            <person name="Kredics L."/>
            <person name="Vagvoelgyi C."/>
            <person name="Patrignani A."/>
            <person name="Fitzpatrick D."/>
            <person name="Nagy I."/>
            <person name="Doyle S."/>
            <person name="Anderson J.B."/>
            <person name="Grigoriev I.V."/>
            <person name="Gueldener U."/>
            <person name="Muensterkoetter M."/>
            <person name="Nagy L.G."/>
        </authorList>
    </citation>
    <scope>NUCLEOTIDE SEQUENCE [LARGE SCALE GENOMIC DNA]</scope>
    <source>
        <strain evidence="2">Ar21-2</strain>
    </source>
</reference>
<dbReference type="InParanoid" id="A0A2H3CGQ7"/>
<gene>
    <name evidence="1" type="ORF">ARMGADRAFT_1092092</name>
</gene>